<feature type="binding site" description="axial binding residue" evidence="7">
    <location>
        <position position="444"/>
    </location>
    <ligand>
        <name>heme</name>
        <dbReference type="ChEBI" id="CHEBI:30413"/>
    </ligand>
    <ligandPart>
        <name>Fe</name>
        <dbReference type="ChEBI" id="CHEBI:18248"/>
    </ligandPart>
</feature>
<evidence type="ECO:0000313" key="9">
    <source>
        <dbReference type="Proteomes" id="UP000241769"/>
    </source>
</evidence>
<name>A0A2P6NP40_9EUKA</name>
<dbReference type="FunCoup" id="A0A2P6NP40">
    <property type="interactions" value="18"/>
</dbReference>
<dbReference type="Pfam" id="PF00067">
    <property type="entry name" value="p450"/>
    <property type="match status" value="1"/>
</dbReference>
<sequence length="498" mass="56834">MDSQLLQQPAVWIATAAATAASVVGYKIIKFTKADAYEGVDERIPTPAPLSNYLGAIPYLPAEFPSSVFHRWSAMLPIYKIHFFKLPMVGISDHQLAKDIINSGSFDEKHKAYDLISRFVGSKSILITYGEEWKKTHKLVAQTFNVANIEKNFLPTMVRTAEIHAERLAEKYASNRPSVGSMTSFDIDKCTVAVALDIIAKTVFGVDNTEAENIQTILHCMEQGAFETQRRFYSPFRLYNPWLLWKHNRNISTLRSEIRKIVGERKDQLDEIQDTRDFIASMLKARDDETGHLLDEETIIDQCITFFFAGHDTSAHTLAWAFYLISRHPEVEAKLLREIDALGDVELTALRLNGLKYLNLIIKETLRMYPPGPAISRNTNRKGKIGQYDINKDVGCSVHVLAMHYNEQYFPNPTRFDPERFNEENVKNIPPFQYIPFAKGERSCIGQKFALLEMKAVLVAFYRKFTFTPDPWASLKIDAMITLQPTAVRLIAKERILK</sequence>
<proteinExistence type="inferred from homology"/>
<dbReference type="STRING" id="1890364.A0A2P6NP40"/>
<dbReference type="InParanoid" id="A0A2P6NP40"/>
<evidence type="ECO:0000256" key="1">
    <source>
        <dbReference type="ARBA" id="ARBA00010617"/>
    </source>
</evidence>
<evidence type="ECO:0000256" key="4">
    <source>
        <dbReference type="ARBA" id="ARBA00023002"/>
    </source>
</evidence>
<gene>
    <name evidence="8" type="ORF">PROFUN_06317</name>
</gene>
<dbReference type="Proteomes" id="UP000241769">
    <property type="component" value="Unassembled WGS sequence"/>
</dbReference>
<keyword evidence="3 7" id="KW-0479">Metal-binding</keyword>
<comment type="similarity">
    <text evidence="1">Belongs to the cytochrome P450 family.</text>
</comment>
<dbReference type="InterPro" id="IPR002401">
    <property type="entry name" value="Cyt_P450_E_grp-I"/>
</dbReference>
<dbReference type="AlphaFoldDB" id="A0A2P6NP40"/>
<dbReference type="PANTHER" id="PTHR24291">
    <property type="entry name" value="CYTOCHROME P450 FAMILY 4"/>
    <property type="match status" value="1"/>
</dbReference>
<dbReference type="PRINTS" id="PR00463">
    <property type="entry name" value="EP450I"/>
</dbReference>
<evidence type="ECO:0000313" key="8">
    <source>
        <dbReference type="EMBL" id="PRP85723.1"/>
    </source>
</evidence>
<protein>
    <submittedName>
        <fullName evidence="8">Pheromone-degrading enzyme</fullName>
    </submittedName>
</protein>
<dbReference type="SUPFAM" id="SSF48264">
    <property type="entry name" value="Cytochrome P450"/>
    <property type="match status" value="1"/>
</dbReference>
<comment type="cofactor">
    <cofactor evidence="7">
        <name>heme</name>
        <dbReference type="ChEBI" id="CHEBI:30413"/>
    </cofactor>
</comment>
<dbReference type="EMBL" id="MDYQ01000040">
    <property type="protein sequence ID" value="PRP85723.1"/>
    <property type="molecule type" value="Genomic_DNA"/>
</dbReference>
<dbReference type="InterPro" id="IPR001128">
    <property type="entry name" value="Cyt_P450"/>
</dbReference>
<accession>A0A2P6NP40</accession>
<dbReference type="PANTHER" id="PTHR24291:SF50">
    <property type="entry name" value="BIFUNCTIONAL ALBAFLAVENONE MONOOXYGENASE_TERPENE SYNTHASE"/>
    <property type="match status" value="1"/>
</dbReference>
<dbReference type="InterPro" id="IPR036396">
    <property type="entry name" value="Cyt_P450_sf"/>
</dbReference>
<dbReference type="OrthoDB" id="19324at2759"/>
<dbReference type="GO" id="GO:0004497">
    <property type="term" value="F:monooxygenase activity"/>
    <property type="evidence" value="ECO:0007669"/>
    <property type="project" value="UniProtKB-KW"/>
</dbReference>
<evidence type="ECO:0000256" key="3">
    <source>
        <dbReference type="ARBA" id="ARBA00022723"/>
    </source>
</evidence>
<dbReference type="GO" id="GO:0005506">
    <property type="term" value="F:iron ion binding"/>
    <property type="evidence" value="ECO:0007669"/>
    <property type="project" value="InterPro"/>
</dbReference>
<reference evidence="8 9" key="1">
    <citation type="journal article" date="2018" name="Genome Biol. Evol.">
        <title>Multiple Roots of Fruiting Body Formation in Amoebozoa.</title>
        <authorList>
            <person name="Hillmann F."/>
            <person name="Forbes G."/>
            <person name="Novohradska S."/>
            <person name="Ferling I."/>
            <person name="Riege K."/>
            <person name="Groth M."/>
            <person name="Westermann M."/>
            <person name="Marz M."/>
            <person name="Spaller T."/>
            <person name="Winckler T."/>
            <person name="Schaap P."/>
            <person name="Glockner G."/>
        </authorList>
    </citation>
    <scope>NUCLEOTIDE SEQUENCE [LARGE SCALE GENOMIC DNA]</scope>
    <source>
        <strain evidence="8 9">Jena</strain>
    </source>
</reference>
<dbReference type="PRINTS" id="PR00385">
    <property type="entry name" value="P450"/>
</dbReference>
<evidence type="ECO:0000256" key="6">
    <source>
        <dbReference type="ARBA" id="ARBA00023033"/>
    </source>
</evidence>
<dbReference type="Gene3D" id="1.10.630.10">
    <property type="entry name" value="Cytochrome P450"/>
    <property type="match status" value="1"/>
</dbReference>
<dbReference type="GO" id="GO:0016705">
    <property type="term" value="F:oxidoreductase activity, acting on paired donors, with incorporation or reduction of molecular oxygen"/>
    <property type="evidence" value="ECO:0007669"/>
    <property type="project" value="InterPro"/>
</dbReference>
<keyword evidence="2 7" id="KW-0349">Heme</keyword>
<keyword evidence="9" id="KW-1185">Reference proteome</keyword>
<evidence type="ECO:0000256" key="2">
    <source>
        <dbReference type="ARBA" id="ARBA00022617"/>
    </source>
</evidence>
<dbReference type="GO" id="GO:0020037">
    <property type="term" value="F:heme binding"/>
    <property type="evidence" value="ECO:0007669"/>
    <property type="project" value="InterPro"/>
</dbReference>
<keyword evidence="6" id="KW-0503">Monooxygenase</keyword>
<dbReference type="InterPro" id="IPR050196">
    <property type="entry name" value="Cytochrome_P450_Monoox"/>
</dbReference>
<keyword evidence="5 7" id="KW-0408">Iron</keyword>
<comment type="caution">
    <text evidence="8">The sequence shown here is derived from an EMBL/GenBank/DDBJ whole genome shotgun (WGS) entry which is preliminary data.</text>
</comment>
<organism evidence="8 9">
    <name type="scientific">Planoprotostelium fungivorum</name>
    <dbReference type="NCBI Taxonomy" id="1890364"/>
    <lineage>
        <taxon>Eukaryota</taxon>
        <taxon>Amoebozoa</taxon>
        <taxon>Evosea</taxon>
        <taxon>Variosea</taxon>
        <taxon>Cavosteliida</taxon>
        <taxon>Cavosteliaceae</taxon>
        <taxon>Planoprotostelium</taxon>
    </lineage>
</organism>
<evidence type="ECO:0000256" key="7">
    <source>
        <dbReference type="PIRSR" id="PIRSR602401-1"/>
    </source>
</evidence>
<evidence type="ECO:0000256" key="5">
    <source>
        <dbReference type="ARBA" id="ARBA00023004"/>
    </source>
</evidence>
<keyword evidence="4" id="KW-0560">Oxidoreductase</keyword>